<sequence>MENEFSEMKGVRPSNEELRRRVEHVKSIIVHHPIYMTVLEELEMRFALGNDSLTSECLYLYGPTGAGKSTVIREFVSRYPPFSKTSEYSSVPVLHVKVPLKATASSLASKVLLDLGYPFPTRRTELNHVRSLIMEREVKMLILEGAEHLNSKTINWVKTLIGEVNIPVVLCGISESMWMFVNDPQLNRLFTNKLELAPFRYGNKKETSAFLGFLHVMERQLPFAKPTNLTEKTIAERLYYASLGVASYLMQLMIEATICAVNDGDDSIELEHLNQAFERIKLISRPFIVNPFALDDFELEAELKREKGNNFRAS</sequence>
<keyword evidence="2" id="KW-1185">Reference proteome</keyword>
<evidence type="ECO:0000313" key="2">
    <source>
        <dbReference type="Proteomes" id="UP000256304"/>
    </source>
</evidence>
<dbReference type="Gene3D" id="3.40.50.300">
    <property type="entry name" value="P-loop containing nucleotide triphosphate hydrolases"/>
    <property type="match status" value="1"/>
</dbReference>
<dbReference type="RefSeq" id="WP_116191917.1">
    <property type="nucleotide sequence ID" value="NZ_QTTN01000043.1"/>
</dbReference>
<dbReference type="OrthoDB" id="8581376at2"/>
<name>A0A3D9QVP5_9BACL</name>
<comment type="caution">
    <text evidence="1">The sequence shown here is derived from an EMBL/GenBank/DDBJ whole genome shotgun (WGS) entry which is preliminary data.</text>
</comment>
<reference evidence="1 2" key="1">
    <citation type="submission" date="2018-08" db="EMBL/GenBank/DDBJ databases">
        <title>Genomic Encyclopedia of Type Strains, Phase III (KMG-III): the genomes of soil and plant-associated and newly described type strains.</title>
        <authorList>
            <person name="Whitman W."/>
        </authorList>
    </citation>
    <scope>NUCLEOTIDE SEQUENCE [LARGE SCALE GENOMIC DNA]</scope>
    <source>
        <strain evidence="1 2">CGMCC 1.10966</strain>
    </source>
</reference>
<dbReference type="Pfam" id="PF05621">
    <property type="entry name" value="TniB"/>
    <property type="match status" value="1"/>
</dbReference>
<dbReference type="SUPFAM" id="SSF52540">
    <property type="entry name" value="P-loop containing nucleoside triphosphate hydrolases"/>
    <property type="match status" value="1"/>
</dbReference>
<evidence type="ECO:0000313" key="1">
    <source>
        <dbReference type="EMBL" id="REE67296.1"/>
    </source>
</evidence>
<dbReference type="EMBL" id="QTTN01000043">
    <property type="protein sequence ID" value="REE67296.1"/>
    <property type="molecule type" value="Genomic_DNA"/>
</dbReference>
<dbReference type="Proteomes" id="UP000256304">
    <property type="component" value="Unassembled WGS sequence"/>
</dbReference>
<accession>A0A3D9QVP5</accession>
<dbReference type="InterPro" id="IPR027417">
    <property type="entry name" value="P-loop_NTPase"/>
</dbReference>
<protein>
    <submittedName>
        <fullName evidence="1">TniB protein</fullName>
    </submittedName>
</protein>
<dbReference type="InterPro" id="IPR008868">
    <property type="entry name" value="TniB"/>
</dbReference>
<dbReference type="AlphaFoldDB" id="A0A3D9QVP5"/>
<gene>
    <name evidence="1" type="ORF">A8990_1431</name>
</gene>
<organism evidence="1 2">
    <name type="scientific">Paenibacillus taihuensis</name>
    <dbReference type="NCBI Taxonomy" id="1156355"/>
    <lineage>
        <taxon>Bacteria</taxon>
        <taxon>Bacillati</taxon>
        <taxon>Bacillota</taxon>
        <taxon>Bacilli</taxon>
        <taxon>Bacillales</taxon>
        <taxon>Paenibacillaceae</taxon>
        <taxon>Paenibacillus</taxon>
    </lineage>
</organism>
<proteinExistence type="predicted"/>